<keyword evidence="3" id="KW-1185">Reference proteome</keyword>
<evidence type="ECO:0000259" key="1">
    <source>
        <dbReference type="Pfam" id="PF00651"/>
    </source>
</evidence>
<dbReference type="SUPFAM" id="SSF54695">
    <property type="entry name" value="POZ domain"/>
    <property type="match status" value="1"/>
</dbReference>
<dbReference type="Pfam" id="PF00651">
    <property type="entry name" value="BTB"/>
    <property type="match status" value="1"/>
</dbReference>
<evidence type="ECO:0000313" key="2">
    <source>
        <dbReference type="EMBL" id="OSD00628.1"/>
    </source>
</evidence>
<dbReference type="InterPro" id="IPR000210">
    <property type="entry name" value="BTB/POZ_dom"/>
</dbReference>
<name>A0A1Y2IHN3_TRAC3</name>
<gene>
    <name evidence="2" type="ORF">PYCCODRAFT_1469278</name>
</gene>
<dbReference type="STRING" id="1353009.A0A1Y2IHN3"/>
<dbReference type="InterPro" id="IPR011333">
    <property type="entry name" value="SKP1/BTB/POZ_sf"/>
</dbReference>
<dbReference type="Gene3D" id="3.30.710.10">
    <property type="entry name" value="Potassium Channel Kv1.1, Chain A"/>
    <property type="match status" value="1"/>
</dbReference>
<dbReference type="Proteomes" id="UP000193067">
    <property type="component" value="Unassembled WGS sequence"/>
</dbReference>
<evidence type="ECO:0000313" key="3">
    <source>
        <dbReference type="Proteomes" id="UP000193067"/>
    </source>
</evidence>
<sequence length="339" mass="37951">MTAYDVGSGAIVRAADPFYSKDANVILLTVDDVEFRVHKYLIKLAAPALAALIDFAPYRTSSSSSWTQRRLVELPQTSNVLDAFLRFIYPVEEPSLGLDDIATLLELANRYSASGVTARMRPHLLLPEHLETDPTTVYALASYAGFKNVAYTAARRTLAHQPPAQLAGVRLLHGTALARLLQYRKSCTSAAEGVVRVRDALPSWIQMRWRRFCFLSKCGTCTGERKQLVWHKALHGYVSVSHYWLEYMGGVQMALRDRLDPNVARDPALVQLAIEAGLKCCSRCASKIYWDMDEFSKILKEAIDEALSSVKLEDGETYGAGQTQAPTRKRYFLPSFEYT</sequence>
<dbReference type="OrthoDB" id="6359816at2759"/>
<dbReference type="EMBL" id="KZ084117">
    <property type="protein sequence ID" value="OSD00628.1"/>
    <property type="molecule type" value="Genomic_DNA"/>
</dbReference>
<dbReference type="AlphaFoldDB" id="A0A1Y2IHN3"/>
<proteinExistence type="predicted"/>
<protein>
    <recommendedName>
        <fullName evidence="1">BTB domain-containing protein</fullName>
    </recommendedName>
</protein>
<feature type="domain" description="BTB" evidence="1">
    <location>
        <begin position="27"/>
        <end position="121"/>
    </location>
</feature>
<organism evidence="2 3">
    <name type="scientific">Trametes coccinea (strain BRFM310)</name>
    <name type="common">Pycnoporus coccineus</name>
    <dbReference type="NCBI Taxonomy" id="1353009"/>
    <lineage>
        <taxon>Eukaryota</taxon>
        <taxon>Fungi</taxon>
        <taxon>Dikarya</taxon>
        <taxon>Basidiomycota</taxon>
        <taxon>Agaricomycotina</taxon>
        <taxon>Agaricomycetes</taxon>
        <taxon>Polyporales</taxon>
        <taxon>Polyporaceae</taxon>
        <taxon>Trametes</taxon>
    </lineage>
</organism>
<accession>A0A1Y2IHN3</accession>
<reference evidence="2 3" key="1">
    <citation type="journal article" date="2015" name="Biotechnol. Biofuels">
        <title>Enhanced degradation of softwood versus hardwood by the white-rot fungus Pycnoporus coccineus.</title>
        <authorList>
            <person name="Couturier M."/>
            <person name="Navarro D."/>
            <person name="Chevret D."/>
            <person name="Henrissat B."/>
            <person name="Piumi F."/>
            <person name="Ruiz-Duenas F.J."/>
            <person name="Martinez A.T."/>
            <person name="Grigoriev I.V."/>
            <person name="Riley R."/>
            <person name="Lipzen A."/>
            <person name="Berrin J.G."/>
            <person name="Master E.R."/>
            <person name="Rosso M.N."/>
        </authorList>
    </citation>
    <scope>NUCLEOTIDE SEQUENCE [LARGE SCALE GENOMIC DNA]</scope>
    <source>
        <strain evidence="2 3">BRFM310</strain>
    </source>
</reference>